<gene>
    <name evidence="2" type="ORF">DAD186_09240</name>
    <name evidence="3" type="ORF">FOB48_07095</name>
</gene>
<organism evidence="2 4">
    <name type="scientific">Dermabacter vaginalis</name>
    <dbReference type="NCBI Taxonomy" id="1630135"/>
    <lineage>
        <taxon>Bacteria</taxon>
        <taxon>Bacillati</taxon>
        <taxon>Actinomycetota</taxon>
        <taxon>Actinomycetes</taxon>
        <taxon>Micrococcales</taxon>
        <taxon>Dermabacteraceae</taxon>
        <taxon>Dermabacter</taxon>
    </lineage>
</organism>
<dbReference type="STRING" id="1630135.DAD186_09240"/>
<evidence type="ECO:0000256" key="1">
    <source>
        <dbReference type="SAM" id="MobiDB-lite"/>
    </source>
</evidence>
<dbReference type="InterPro" id="IPR021522">
    <property type="entry name" value="MctB"/>
</dbReference>
<dbReference type="GO" id="GO:0016020">
    <property type="term" value="C:membrane"/>
    <property type="evidence" value="ECO:0007669"/>
    <property type="project" value="InterPro"/>
</dbReference>
<dbReference type="KEGG" id="dva:DAD186_09240"/>
<evidence type="ECO:0000313" key="5">
    <source>
        <dbReference type="Proteomes" id="UP000323865"/>
    </source>
</evidence>
<reference evidence="2 4" key="1">
    <citation type="submission" date="2015-06" db="EMBL/GenBank/DDBJ databases">
        <title>Investigation of pathophysiology for high-risk pregnancy and development of treatment modality based on it.</title>
        <authorList>
            <person name="Kim B.-C."/>
            <person name="Lim S."/>
        </authorList>
    </citation>
    <scope>NUCLEOTIDE SEQUENCE [LARGE SCALE GENOMIC DNA]</scope>
    <source>
        <strain evidence="2 4">AD1-86</strain>
    </source>
</reference>
<dbReference type="PATRIC" id="fig|1630135.4.peg.924"/>
<dbReference type="RefSeq" id="WP_065247675.1">
    <property type="nucleotide sequence ID" value="NZ_CP012117.1"/>
</dbReference>
<evidence type="ECO:0000313" key="2">
    <source>
        <dbReference type="EMBL" id="ANP27474.1"/>
    </source>
</evidence>
<dbReference type="EMBL" id="CP044108">
    <property type="protein sequence ID" value="QEU12087.1"/>
    <property type="molecule type" value="Genomic_DNA"/>
</dbReference>
<dbReference type="EMBL" id="CP012117">
    <property type="protein sequence ID" value="ANP27474.1"/>
    <property type="molecule type" value="Genomic_DNA"/>
</dbReference>
<accession>A0A1B0ZHL9</accession>
<evidence type="ECO:0000313" key="3">
    <source>
        <dbReference type="EMBL" id="QEU12087.1"/>
    </source>
</evidence>
<keyword evidence="5" id="KW-1185">Reference proteome</keyword>
<dbReference type="Proteomes" id="UP000323865">
    <property type="component" value="Chromosome"/>
</dbReference>
<protein>
    <submittedName>
        <fullName evidence="3">Copper transporter</fullName>
    </submittedName>
</protein>
<feature type="region of interest" description="Disordered" evidence="1">
    <location>
        <begin position="319"/>
        <end position="357"/>
    </location>
</feature>
<evidence type="ECO:0000313" key="4">
    <source>
        <dbReference type="Proteomes" id="UP000092596"/>
    </source>
</evidence>
<dbReference type="GO" id="GO:0055070">
    <property type="term" value="P:copper ion homeostasis"/>
    <property type="evidence" value="ECO:0007669"/>
    <property type="project" value="InterPro"/>
</dbReference>
<dbReference type="Pfam" id="PF11382">
    <property type="entry name" value="MctB"/>
    <property type="match status" value="1"/>
</dbReference>
<dbReference type="AlphaFoldDB" id="A0A1B0ZHL9"/>
<name>A0A1B0ZHL9_9MICO</name>
<dbReference type="Proteomes" id="UP000092596">
    <property type="component" value="Chromosome"/>
</dbReference>
<sequence length="357" mass="37022">MIDFRYHLVSLVAVFLALAIGIVLGAGPLRDGVGQTLTAQVEQLRVERDEMRASNDALTAENDDLEGFVESSGAGLVTNTMRGEKVATITDHSSLRKEAEATRALVDAAGGESGPRIELGQALWDPAAEGERRSALATITKTWPGVKPRGASTSEMLASIVARILAPSEDLDDAARLEIAKVLSASGVLTLEGDISAVDSVLLLSGEESLFAVTSDSPDSASKRADNLQKARLSLVTTLDRRGVSMAVGGSSTARGSSEGIVSDVRSGDLRDRVASIDMLTYASGPATLTLALAAAQVDMPGAFGSASDAETLTPDAAAIREASKTMAEEKGDEDSREPHTEANENEDAPASDGGGQ</sequence>
<proteinExistence type="predicted"/>
<reference evidence="3 5" key="2">
    <citation type="submission" date="2019-09" db="EMBL/GenBank/DDBJ databases">
        <title>FDA dAtabase for Regulatory Grade micrObial Sequences (FDA-ARGOS): Supporting development and validation of Infectious Disease Dx tests.</title>
        <authorList>
            <person name="Sciortino C."/>
            <person name="Tallon L."/>
            <person name="Sadzewicz L."/>
            <person name="Vavikolanu K."/>
            <person name="Mehta A."/>
            <person name="Aluvathingal J."/>
            <person name="Nadendla S."/>
            <person name="Nandy P."/>
            <person name="Geyer C."/>
            <person name="Yan Y."/>
            <person name="Sichtig H."/>
        </authorList>
    </citation>
    <scope>NUCLEOTIDE SEQUENCE [LARGE SCALE GENOMIC DNA]</scope>
    <source>
        <strain evidence="3 5">FDAARGOS_640</strain>
    </source>
</reference>